<evidence type="ECO:0000313" key="2">
    <source>
        <dbReference type="EMBL" id="SMB27286.1"/>
    </source>
</evidence>
<reference evidence="2" key="1">
    <citation type="submission" date="2017-03" db="EMBL/GenBank/DDBJ databases">
        <authorList>
            <consortium name="AG Boll"/>
        </authorList>
    </citation>
    <scope>NUCLEOTIDE SEQUENCE [LARGE SCALE GENOMIC DNA]</scope>
    <source>
        <strain evidence="2">Chol</strain>
    </source>
</reference>
<keyword evidence="1" id="KW-0812">Transmembrane</keyword>
<dbReference type="CDD" id="cd00093">
    <property type="entry name" value="HTH_XRE"/>
    <property type="match status" value="1"/>
</dbReference>
<dbReference type="AlphaFoldDB" id="A0A7Z7HRE5"/>
<dbReference type="InterPro" id="IPR001387">
    <property type="entry name" value="Cro/C1-type_HTH"/>
</dbReference>
<evidence type="ECO:0000256" key="1">
    <source>
        <dbReference type="SAM" id="Phobius"/>
    </source>
</evidence>
<keyword evidence="3" id="KW-1185">Reference proteome</keyword>
<feature type="transmembrane region" description="Helical" evidence="1">
    <location>
        <begin position="116"/>
        <end position="134"/>
    </location>
</feature>
<feature type="transmembrane region" description="Helical" evidence="1">
    <location>
        <begin position="83"/>
        <end position="104"/>
    </location>
</feature>
<dbReference type="RefSeq" id="WP_154716864.1">
    <property type="nucleotide sequence ID" value="NZ_LT837803.1"/>
</dbReference>
<proteinExistence type="predicted"/>
<dbReference type="InterPro" id="IPR010982">
    <property type="entry name" value="Lambda_DNA-bd_dom_sf"/>
</dbReference>
<dbReference type="Proteomes" id="UP000242886">
    <property type="component" value="Chromosome SDENCHOL"/>
</dbReference>
<evidence type="ECO:0008006" key="4">
    <source>
        <dbReference type="Google" id="ProtNLM"/>
    </source>
</evidence>
<dbReference type="GO" id="GO:0003677">
    <property type="term" value="F:DNA binding"/>
    <property type="evidence" value="ECO:0007669"/>
    <property type="project" value="InterPro"/>
</dbReference>
<organism evidence="2 3">
    <name type="scientific">Sterolibacterium denitrificans</name>
    <dbReference type="NCBI Taxonomy" id="157592"/>
    <lineage>
        <taxon>Bacteria</taxon>
        <taxon>Pseudomonadati</taxon>
        <taxon>Pseudomonadota</taxon>
        <taxon>Betaproteobacteria</taxon>
        <taxon>Nitrosomonadales</taxon>
        <taxon>Sterolibacteriaceae</taxon>
        <taxon>Sterolibacterium</taxon>
    </lineage>
</organism>
<protein>
    <recommendedName>
        <fullName evidence="4">HTH cro/C1-type domain-containing protein</fullName>
    </recommendedName>
</protein>
<accession>A0A7Z7HRE5</accession>
<name>A0A7Z7HRE5_9PROT</name>
<keyword evidence="1" id="KW-0472">Membrane</keyword>
<evidence type="ECO:0000313" key="3">
    <source>
        <dbReference type="Proteomes" id="UP000242886"/>
    </source>
</evidence>
<sequence length="135" mass="15036">MKTTDYLDAAKERLGITSDYALAQRLDFKKQEVSRWRKGDVIMSPYACIKIAITLNLDPAQVLAEVHEETEKNPKKRAFWSGFLSRAVLVLLMACTLGLSSFVMPENAQAASGGTANSGYGLLRIIWIMLIKILK</sequence>
<keyword evidence="1" id="KW-1133">Transmembrane helix</keyword>
<gene>
    <name evidence="2" type="ORF">SDENCHOL_20350</name>
</gene>
<dbReference type="SUPFAM" id="SSF47413">
    <property type="entry name" value="lambda repressor-like DNA-binding domains"/>
    <property type="match status" value="1"/>
</dbReference>
<dbReference type="Gene3D" id="1.10.260.40">
    <property type="entry name" value="lambda repressor-like DNA-binding domains"/>
    <property type="match status" value="1"/>
</dbReference>
<dbReference type="EMBL" id="LT837803">
    <property type="protein sequence ID" value="SMB27286.1"/>
    <property type="molecule type" value="Genomic_DNA"/>
</dbReference>